<feature type="region of interest" description="Disordered" evidence="1">
    <location>
        <begin position="1"/>
        <end position="54"/>
    </location>
</feature>
<feature type="compositionally biased region" description="Polar residues" evidence="1">
    <location>
        <begin position="1"/>
        <end position="13"/>
    </location>
</feature>
<dbReference type="EMBL" id="KB705455">
    <property type="protein sequence ID" value="EMR72459.1"/>
    <property type="molecule type" value="Genomic_DNA"/>
</dbReference>
<feature type="compositionally biased region" description="Low complexity" evidence="1">
    <location>
        <begin position="24"/>
        <end position="45"/>
    </location>
</feature>
<keyword evidence="3" id="KW-1185">Reference proteome</keyword>
<protein>
    <submittedName>
        <fullName evidence="2">Uncharacterized protein</fullName>
    </submittedName>
</protein>
<dbReference type="OrthoDB" id="4734957at2759"/>
<organism evidence="2 3">
    <name type="scientific">Eutypa lata (strain UCR-EL1)</name>
    <name type="common">Grapevine dieback disease fungus</name>
    <name type="synonym">Eutypa armeniacae</name>
    <dbReference type="NCBI Taxonomy" id="1287681"/>
    <lineage>
        <taxon>Eukaryota</taxon>
        <taxon>Fungi</taxon>
        <taxon>Dikarya</taxon>
        <taxon>Ascomycota</taxon>
        <taxon>Pezizomycotina</taxon>
        <taxon>Sordariomycetes</taxon>
        <taxon>Xylariomycetidae</taxon>
        <taxon>Xylariales</taxon>
        <taxon>Diatrypaceae</taxon>
        <taxon>Eutypa</taxon>
    </lineage>
</organism>
<evidence type="ECO:0000313" key="2">
    <source>
        <dbReference type="EMBL" id="EMR72459.1"/>
    </source>
</evidence>
<dbReference type="Proteomes" id="UP000012174">
    <property type="component" value="Unassembled WGS sequence"/>
</dbReference>
<evidence type="ECO:0000256" key="1">
    <source>
        <dbReference type="SAM" id="MobiDB-lite"/>
    </source>
</evidence>
<dbReference type="KEGG" id="ela:UCREL1_492"/>
<evidence type="ECO:0000313" key="3">
    <source>
        <dbReference type="Proteomes" id="UP000012174"/>
    </source>
</evidence>
<name>M7T0M1_EUTLA</name>
<dbReference type="AlphaFoldDB" id="M7T0M1"/>
<gene>
    <name evidence="2" type="ORF">UCREL1_492</name>
</gene>
<dbReference type="STRING" id="1287681.M7T0M1"/>
<accession>M7T0M1</accession>
<sequence length="172" mass="18974">MPSSPPVQQSPTLQRAIPEHVVSHSRSGSGHQRTSSGTPPTGTSGQLASSGSQGRIVSEATAAARAAAEAADTRYRAMLRLVFIMTTLDRESIVNPMRGQGNALNWEMICGQMNKDGFTFSFAELYDLWSTMVKDDMQAILRWEISRQRLITTKQVYERSKDGACDDEPEKH</sequence>
<dbReference type="HOGENOM" id="CLU_1555250_0_0_1"/>
<proteinExistence type="predicted"/>
<reference evidence="3" key="1">
    <citation type="journal article" date="2013" name="Genome Announc.">
        <title>Draft genome sequence of the grapevine dieback fungus Eutypa lata UCR-EL1.</title>
        <authorList>
            <person name="Blanco-Ulate B."/>
            <person name="Rolshausen P.E."/>
            <person name="Cantu D."/>
        </authorList>
    </citation>
    <scope>NUCLEOTIDE SEQUENCE [LARGE SCALE GENOMIC DNA]</scope>
    <source>
        <strain evidence="3">UCR-EL1</strain>
    </source>
</reference>